<accession>A0A285KTX7</accession>
<reference evidence="1 2" key="1">
    <citation type="submission" date="2017-09" db="EMBL/GenBank/DDBJ databases">
        <authorList>
            <person name="Ehlers B."/>
            <person name="Leendertz F.H."/>
        </authorList>
    </citation>
    <scope>NUCLEOTIDE SEQUENCE [LARGE SCALE GENOMIC DNA]</scope>
    <source>
        <strain evidence="1 2">DSM 45537</strain>
    </source>
</reference>
<keyword evidence="2" id="KW-1185">Reference proteome</keyword>
<organism evidence="1 2">
    <name type="scientific">Nocardia amikacinitolerans</name>
    <dbReference type="NCBI Taxonomy" id="756689"/>
    <lineage>
        <taxon>Bacteria</taxon>
        <taxon>Bacillati</taxon>
        <taxon>Actinomycetota</taxon>
        <taxon>Actinomycetes</taxon>
        <taxon>Mycobacteriales</taxon>
        <taxon>Nocardiaceae</taxon>
        <taxon>Nocardia</taxon>
    </lineage>
</organism>
<gene>
    <name evidence="1" type="ORF">SAMN04244553_0354</name>
</gene>
<evidence type="ECO:0000313" key="1">
    <source>
        <dbReference type="EMBL" id="SNY74846.1"/>
    </source>
</evidence>
<proteinExistence type="predicted"/>
<dbReference type="RefSeq" id="WP_097243360.1">
    <property type="nucleotide sequence ID" value="NZ_JAMTCW010000001.1"/>
</dbReference>
<dbReference type="AlphaFoldDB" id="A0A285KTX7"/>
<name>A0A285KTX7_9NOCA</name>
<dbReference type="EMBL" id="OBEG01000001">
    <property type="protein sequence ID" value="SNY74846.1"/>
    <property type="molecule type" value="Genomic_DNA"/>
</dbReference>
<sequence length="252" mass="26900">MTAPAADPQLIKLARTLRVPVDELGYLAEVPDTDLRLFRMQVADMLFDHQSFGLRRIAGAAKIIPTPILAKLVGHHHNALLAAKMSAVLDPGHAVEVAKRLPAEFLADIAAQLDARRAATIIAGLPPATVAEVAELLAERADWITLGDLMASVSDDAARVTAARLDGLALTRTAFLVDEVTQLERFVGLVPEPKLADMLRATADHELWAEFHSTLAALSPDAVDSVRAAAAGLPAAQRDRALAEIEGRRAAE</sequence>
<evidence type="ECO:0000313" key="2">
    <source>
        <dbReference type="Proteomes" id="UP000219565"/>
    </source>
</evidence>
<dbReference type="OrthoDB" id="4529786at2"/>
<protein>
    <submittedName>
        <fullName evidence="1">Uncharacterized protein</fullName>
    </submittedName>
</protein>
<dbReference type="STRING" id="1379680.GCA_001612615_00668"/>
<dbReference type="SUPFAM" id="SSF158791">
    <property type="entry name" value="MgtE N-terminal domain-like"/>
    <property type="match status" value="1"/>
</dbReference>
<dbReference type="Proteomes" id="UP000219565">
    <property type="component" value="Unassembled WGS sequence"/>
</dbReference>